<comment type="caution">
    <text evidence="12">The sequence shown here is derived from an EMBL/GenBank/DDBJ whole genome shotgun (WGS) entry which is preliminary data.</text>
</comment>
<organism evidence="12 13">
    <name type="scientific">Methanonatronarchaeum thermophilum</name>
    <dbReference type="NCBI Taxonomy" id="1927129"/>
    <lineage>
        <taxon>Archaea</taxon>
        <taxon>Methanobacteriati</taxon>
        <taxon>Methanobacteriota</taxon>
        <taxon>Methanonatronarchaeia</taxon>
        <taxon>Methanonatronarchaeales</taxon>
        <taxon>Methanonatronarchaeaceae</taxon>
        <taxon>Methanonatronarchaeum</taxon>
    </lineage>
</organism>
<dbReference type="Gene3D" id="3.40.50.800">
    <property type="entry name" value="Anticodon-binding domain"/>
    <property type="match status" value="1"/>
</dbReference>
<protein>
    <recommendedName>
        <fullName evidence="9">Histidine--tRNA ligase</fullName>
        <ecNumber evidence="9">6.1.1.21</ecNumber>
    </recommendedName>
    <alternativeName>
        <fullName evidence="9">Histidyl-tRNA synthetase</fullName>
        <shortName evidence="9">HisRS</shortName>
    </alternativeName>
</protein>
<dbReference type="Pfam" id="PF03129">
    <property type="entry name" value="HGTP_anticodon"/>
    <property type="match status" value="1"/>
</dbReference>
<feature type="binding site" evidence="10">
    <location>
        <begin position="62"/>
        <end position="64"/>
    </location>
    <ligand>
        <name>L-histidine</name>
        <dbReference type="ChEBI" id="CHEBI:57595"/>
    </ligand>
</feature>
<comment type="subcellular location">
    <subcellularLocation>
        <location evidence="1 9">Cytoplasm</location>
    </subcellularLocation>
</comment>
<feature type="binding site" evidence="10">
    <location>
        <position position="254"/>
    </location>
    <ligand>
        <name>L-histidine</name>
        <dbReference type="ChEBI" id="CHEBI:57595"/>
    </ligand>
</feature>
<dbReference type="InterPro" id="IPR004154">
    <property type="entry name" value="Anticodon-bd"/>
</dbReference>
<gene>
    <name evidence="9" type="primary">hisS</name>
    <name evidence="12" type="ORF">AMET1_0696</name>
</gene>
<reference evidence="12 13" key="1">
    <citation type="submission" date="2016-12" db="EMBL/GenBank/DDBJ databases">
        <title>Discovery of methanogenic haloarchaea.</title>
        <authorList>
            <person name="Sorokin D.Y."/>
            <person name="Makarova K.S."/>
            <person name="Abbas B."/>
            <person name="Ferrer M."/>
            <person name="Golyshin P.N."/>
        </authorList>
    </citation>
    <scope>NUCLEOTIDE SEQUENCE [LARGE SCALE GENOMIC DNA]</scope>
    <source>
        <strain evidence="12">AMET1</strain>
    </source>
</reference>
<dbReference type="InterPro" id="IPR006195">
    <property type="entry name" value="aa-tRNA-synth_II"/>
</dbReference>
<evidence type="ECO:0000256" key="8">
    <source>
        <dbReference type="ARBA" id="ARBA00047639"/>
    </source>
</evidence>
<dbReference type="Pfam" id="PF13393">
    <property type="entry name" value="tRNA-synt_His"/>
    <property type="match status" value="1"/>
</dbReference>
<dbReference type="PIRSF" id="PIRSF001549">
    <property type="entry name" value="His-tRNA_synth"/>
    <property type="match status" value="1"/>
</dbReference>
<dbReference type="CDD" id="cd00859">
    <property type="entry name" value="HisRS_anticodon"/>
    <property type="match status" value="1"/>
</dbReference>
<dbReference type="HAMAP" id="MF_00127">
    <property type="entry name" value="His_tRNA_synth"/>
    <property type="match status" value="1"/>
</dbReference>
<evidence type="ECO:0000256" key="5">
    <source>
        <dbReference type="ARBA" id="ARBA00022840"/>
    </source>
</evidence>
<dbReference type="AlphaFoldDB" id="A0A1Y3GFS0"/>
<evidence type="ECO:0000256" key="9">
    <source>
        <dbReference type="HAMAP-Rule" id="MF_00127"/>
    </source>
</evidence>
<evidence type="ECO:0000313" key="12">
    <source>
        <dbReference type="EMBL" id="OUJ19044.1"/>
    </source>
</evidence>
<dbReference type="InterPro" id="IPR015807">
    <property type="entry name" value="His-tRNA-ligase"/>
</dbReference>
<keyword evidence="3 9" id="KW-0436">Ligase</keyword>
<dbReference type="EMBL" id="MRZU01000003">
    <property type="protein sequence ID" value="OUJ19044.1"/>
    <property type="molecule type" value="Genomic_DNA"/>
</dbReference>
<keyword evidence="4 9" id="KW-0547">Nucleotide-binding</keyword>
<dbReference type="InterPro" id="IPR004516">
    <property type="entry name" value="HisRS/HisZ"/>
</dbReference>
<dbReference type="PROSITE" id="PS50862">
    <property type="entry name" value="AA_TRNA_LIGASE_II"/>
    <property type="match status" value="1"/>
</dbReference>
<evidence type="ECO:0000256" key="2">
    <source>
        <dbReference type="ARBA" id="ARBA00008226"/>
    </source>
</evidence>
<evidence type="ECO:0000256" key="1">
    <source>
        <dbReference type="ARBA" id="ARBA00004496"/>
    </source>
</evidence>
<dbReference type="PANTHER" id="PTHR43707:SF1">
    <property type="entry name" value="HISTIDINE--TRNA LIGASE, MITOCHONDRIAL-RELATED"/>
    <property type="match status" value="1"/>
</dbReference>
<keyword evidence="7 9" id="KW-0030">Aminoacyl-tRNA synthetase</keyword>
<dbReference type="OrthoDB" id="8659at2157"/>
<dbReference type="CDD" id="cd00773">
    <property type="entry name" value="HisRS-like_core"/>
    <property type="match status" value="1"/>
</dbReference>
<sequence length="418" mass="46308">MDVRRNVEEAMRTHCEFWGFEEVETPTFEHLELFTLKSGEEIVDEIYAFKDKSERELALRPEITASVMRFFGEELRARSKPLKLYYFSNCFRYEQPQKGRYREFWQFGTETIGGDSVKTSAETIALACSILSSLGLEFDVHIGHLGVVRGVLESEGVVGGDQDRLMSLIDKGDVDEISGFLDGLSVSSECKELVFELIGLVGDGREVVSQASGVLESYGFDEVGGAGLVELESTLGYLESYGNFDYTVDLGIARGLEYYTGTVFEIYIPGLGAQNQVCGGGEYSIPQLMGSDQFSTGFAFGFDRVVEAIEHQGIDLDLKPGLMAYVVPVSDEFRDEAVGVLGRMRDSFPADIDMTGRGIGDQLSYVDSVGARFAVIIGEREVENGTLSLKDMESGEQVELDVDEAIDKIRREYEVLLN</sequence>
<dbReference type="PANTHER" id="PTHR43707">
    <property type="entry name" value="HISTIDYL-TRNA SYNTHETASE"/>
    <property type="match status" value="1"/>
</dbReference>
<keyword evidence="13" id="KW-1185">Reference proteome</keyword>
<keyword evidence="9" id="KW-0963">Cytoplasm</keyword>
<accession>A0A1Y3GFS0</accession>
<dbReference type="InterPro" id="IPR033656">
    <property type="entry name" value="HisRS_anticodon"/>
</dbReference>
<evidence type="ECO:0000256" key="4">
    <source>
        <dbReference type="ARBA" id="ARBA00022741"/>
    </source>
</evidence>
<evidence type="ECO:0000259" key="11">
    <source>
        <dbReference type="PROSITE" id="PS50862"/>
    </source>
</evidence>
<comment type="catalytic activity">
    <reaction evidence="8 9">
        <text>tRNA(His) + L-histidine + ATP = L-histidyl-tRNA(His) + AMP + diphosphate + H(+)</text>
        <dbReference type="Rhea" id="RHEA:17313"/>
        <dbReference type="Rhea" id="RHEA-COMP:9665"/>
        <dbReference type="Rhea" id="RHEA-COMP:9689"/>
        <dbReference type="ChEBI" id="CHEBI:15378"/>
        <dbReference type="ChEBI" id="CHEBI:30616"/>
        <dbReference type="ChEBI" id="CHEBI:33019"/>
        <dbReference type="ChEBI" id="CHEBI:57595"/>
        <dbReference type="ChEBI" id="CHEBI:78442"/>
        <dbReference type="ChEBI" id="CHEBI:78527"/>
        <dbReference type="ChEBI" id="CHEBI:456215"/>
        <dbReference type="EC" id="6.1.1.21"/>
    </reaction>
</comment>
<evidence type="ECO:0000256" key="10">
    <source>
        <dbReference type="PIRSR" id="PIRSR001549-1"/>
    </source>
</evidence>
<dbReference type="GO" id="GO:0006427">
    <property type="term" value="P:histidyl-tRNA aminoacylation"/>
    <property type="evidence" value="ECO:0007669"/>
    <property type="project" value="UniProtKB-UniRule"/>
</dbReference>
<feature type="binding site" evidence="10">
    <location>
        <position position="92"/>
    </location>
    <ligand>
        <name>L-histidine</name>
        <dbReference type="ChEBI" id="CHEBI:57595"/>
    </ligand>
</feature>
<dbReference type="EC" id="6.1.1.21" evidence="9"/>
<evidence type="ECO:0000256" key="7">
    <source>
        <dbReference type="ARBA" id="ARBA00023146"/>
    </source>
</evidence>
<dbReference type="InterPro" id="IPR041715">
    <property type="entry name" value="HisRS-like_core"/>
</dbReference>
<evidence type="ECO:0000256" key="3">
    <source>
        <dbReference type="ARBA" id="ARBA00022598"/>
    </source>
</evidence>
<dbReference type="Proteomes" id="UP000195137">
    <property type="component" value="Unassembled WGS sequence"/>
</dbReference>
<evidence type="ECO:0000313" key="13">
    <source>
        <dbReference type="Proteomes" id="UP000195137"/>
    </source>
</evidence>
<keyword evidence="6 9" id="KW-0648">Protein biosynthesis</keyword>
<feature type="domain" description="Aminoacyl-transfer RNA synthetases class-II family profile" evidence="11">
    <location>
        <begin position="1"/>
        <end position="328"/>
    </location>
</feature>
<dbReference type="GO" id="GO:0005524">
    <property type="term" value="F:ATP binding"/>
    <property type="evidence" value="ECO:0007669"/>
    <property type="project" value="UniProtKB-UniRule"/>
</dbReference>
<name>A0A1Y3GFS0_9EURY</name>
<feature type="binding site" evidence="10">
    <location>
        <begin position="258"/>
        <end position="259"/>
    </location>
    <ligand>
        <name>L-histidine</name>
        <dbReference type="ChEBI" id="CHEBI:57595"/>
    </ligand>
</feature>
<feature type="binding site" evidence="10">
    <location>
        <position position="110"/>
    </location>
    <ligand>
        <name>L-histidine</name>
        <dbReference type="ChEBI" id="CHEBI:57595"/>
    </ligand>
</feature>
<dbReference type="GO" id="GO:0005737">
    <property type="term" value="C:cytoplasm"/>
    <property type="evidence" value="ECO:0007669"/>
    <property type="project" value="UniProtKB-SubCell"/>
</dbReference>
<dbReference type="GO" id="GO:0004821">
    <property type="term" value="F:histidine-tRNA ligase activity"/>
    <property type="evidence" value="ECO:0007669"/>
    <property type="project" value="UniProtKB-UniRule"/>
</dbReference>
<feature type="binding site" evidence="10">
    <location>
        <position position="106"/>
    </location>
    <ligand>
        <name>L-histidine</name>
        <dbReference type="ChEBI" id="CHEBI:57595"/>
    </ligand>
</feature>
<proteinExistence type="inferred from homology"/>
<dbReference type="Gene3D" id="3.30.930.10">
    <property type="entry name" value="Bira Bifunctional Protein, Domain 2"/>
    <property type="match status" value="1"/>
</dbReference>
<keyword evidence="5 9" id="KW-0067">ATP-binding</keyword>
<evidence type="ECO:0000256" key="6">
    <source>
        <dbReference type="ARBA" id="ARBA00022917"/>
    </source>
</evidence>
<dbReference type="NCBIfam" id="TIGR00442">
    <property type="entry name" value="hisS"/>
    <property type="match status" value="1"/>
</dbReference>
<dbReference type="SUPFAM" id="SSF55681">
    <property type="entry name" value="Class II aaRS and biotin synthetases"/>
    <property type="match status" value="1"/>
</dbReference>
<dbReference type="InterPro" id="IPR036621">
    <property type="entry name" value="Anticodon-bd_dom_sf"/>
</dbReference>
<comment type="similarity">
    <text evidence="2 9">Belongs to the class-II aminoacyl-tRNA synthetase family.</text>
</comment>
<dbReference type="SUPFAM" id="SSF52954">
    <property type="entry name" value="Class II aaRS ABD-related"/>
    <property type="match status" value="1"/>
</dbReference>
<dbReference type="InterPro" id="IPR045864">
    <property type="entry name" value="aa-tRNA-synth_II/BPL/LPL"/>
</dbReference>